<dbReference type="Gene3D" id="3.10.450.530">
    <property type="entry name" value="Ribonuclease toxin, BrnT, of type II toxin-antitoxin system"/>
    <property type="match status" value="1"/>
</dbReference>
<dbReference type="AlphaFoldDB" id="A0A251X5W6"/>
<organism evidence="1 2">
    <name type="scientific">Thioflexithrix psekupsensis</name>
    <dbReference type="NCBI Taxonomy" id="1570016"/>
    <lineage>
        <taxon>Bacteria</taxon>
        <taxon>Pseudomonadati</taxon>
        <taxon>Pseudomonadota</taxon>
        <taxon>Gammaproteobacteria</taxon>
        <taxon>Thiotrichales</taxon>
        <taxon>Thioflexithrix</taxon>
    </lineage>
</organism>
<sequence length="89" mass="10199">MDFEWDKTKASTNQRKHGISFEEASEVFNDDFSSCVPDPDGDYGEERYLIFGLSSKGTPLVVSFTERGDAIRIISARHMTKQEREAYEQ</sequence>
<dbReference type="InterPro" id="IPR007460">
    <property type="entry name" value="BrnT_toxin"/>
</dbReference>
<comment type="caution">
    <text evidence="1">The sequence shown here is derived from an EMBL/GenBank/DDBJ whole genome shotgun (WGS) entry which is preliminary data.</text>
</comment>
<dbReference type="Pfam" id="PF04365">
    <property type="entry name" value="BrnT_toxin"/>
    <property type="match status" value="1"/>
</dbReference>
<evidence type="ECO:0000313" key="1">
    <source>
        <dbReference type="EMBL" id="OUD12941.1"/>
    </source>
</evidence>
<proteinExistence type="predicted"/>
<accession>A0A251X5W6</accession>
<dbReference type="Proteomes" id="UP000194798">
    <property type="component" value="Unassembled WGS sequence"/>
</dbReference>
<dbReference type="InterPro" id="IPR038573">
    <property type="entry name" value="BrnT_sf"/>
</dbReference>
<evidence type="ECO:0000313" key="2">
    <source>
        <dbReference type="Proteomes" id="UP000194798"/>
    </source>
</evidence>
<protein>
    <recommendedName>
        <fullName evidence="3">BrnT family toxin</fullName>
    </recommendedName>
</protein>
<name>A0A251X5W6_9GAMM</name>
<gene>
    <name evidence="1" type="ORF">TPSD3_12440</name>
</gene>
<dbReference type="OrthoDB" id="9802417at2"/>
<dbReference type="RefSeq" id="WP_086488881.1">
    <property type="nucleotide sequence ID" value="NZ_MSLT01000019.1"/>
</dbReference>
<keyword evidence="2" id="KW-1185">Reference proteome</keyword>
<evidence type="ECO:0008006" key="3">
    <source>
        <dbReference type="Google" id="ProtNLM"/>
    </source>
</evidence>
<dbReference type="EMBL" id="MSLT01000019">
    <property type="protein sequence ID" value="OUD12941.1"/>
    <property type="molecule type" value="Genomic_DNA"/>
</dbReference>
<reference evidence="1 2" key="1">
    <citation type="submission" date="2016-12" db="EMBL/GenBank/DDBJ databases">
        <title>Thioflexothrix psekupsii D3 genome sequencing and assembly.</title>
        <authorList>
            <person name="Fomenkov A."/>
            <person name="Vincze T."/>
            <person name="Grabovich M."/>
            <person name="Anton B.P."/>
            <person name="Dubinina G."/>
            <person name="Orlova M."/>
            <person name="Belousova E."/>
            <person name="Roberts R.J."/>
        </authorList>
    </citation>
    <scope>NUCLEOTIDE SEQUENCE [LARGE SCALE GENOMIC DNA]</scope>
    <source>
        <strain evidence="1">D3</strain>
    </source>
</reference>